<evidence type="ECO:0000256" key="8">
    <source>
        <dbReference type="RuleBase" id="RU003905"/>
    </source>
</evidence>
<reference evidence="9" key="1">
    <citation type="journal article" date="2014" name="Nat. Commun.">
        <title>The emerging biofuel crop Camelina sativa retains a highly undifferentiated hexaploid genome structure.</title>
        <authorList>
            <person name="Kagale S."/>
            <person name="Koh C."/>
            <person name="Nixon J."/>
            <person name="Bollina V."/>
            <person name="Clarke W.E."/>
            <person name="Tuteja R."/>
            <person name="Spillane C."/>
            <person name="Robinson S.J."/>
            <person name="Links M.G."/>
            <person name="Clarke C."/>
            <person name="Higgins E.E."/>
            <person name="Huebert T."/>
            <person name="Sharpe A.G."/>
            <person name="Parkin I.A."/>
        </authorList>
    </citation>
    <scope>NUCLEOTIDE SEQUENCE [LARGE SCALE GENOMIC DNA]</scope>
    <source>
        <strain evidence="9">cv. DH55</strain>
    </source>
</reference>
<dbReference type="SUPFAM" id="SSF50447">
    <property type="entry name" value="Translation proteins"/>
    <property type="match status" value="1"/>
</dbReference>
<dbReference type="NCBIfam" id="TIGR03625">
    <property type="entry name" value="L3_bact"/>
    <property type="match status" value="1"/>
</dbReference>
<evidence type="ECO:0000256" key="1">
    <source>
        <dbReference type="ARBA" id="ARBA00004173"/>
    </source>
</evidence>
<proteinExistence type="inferred from homology"/>
<evidence type="ECO:0000256" key="2">
    <source>
        <dbReference type="ARBA" id="ARBA00006540"/>
    </source>
</evidence>
<gene>
    <name evidence="10" type="primary">LOC104765591</name>
</gene>
<evidence type="ECO:0000256" key="5">
    <source>
        <dbReference type="ARBA" id="ARBA00023128"/>
    </source>
</evidence>
<name>A0ABM0XLB0_CAMSA</name>
<keyword evidence="9" id="KW-1185">Reference proteome</keyword>
<dbReference type="InterPro" id="IPR009000">
    <property type="entry name" value="Transl_B-barrel_sf"/>
</dbReference>
<comment type="similarity">
    <text evidence="2 8">Belongs to the universal ribosomal protein uL3 family.</text>
</comment>
<dbReference type="InterPro" id="IPR019927">
    <property type="entry name" value="Ribosomal_uL3_bac/org-type"/>
</dbReference>
<dbReference type="Proteomes" id="UP000694864">
    <property type="component" value="Chromosome 19"/>
</dbReference>
<dbReference type="HAMAP" id="MF_01325_B">
    <property type="entry name" value="Ribosomal_uL3_B"/>
    <property type="match status" value="1"/>
</dbReference>
<evidence type="ECO:0000256" key="6">
    <source>
        <dbReference type="ARBA" id="ARBA00023274"/>
    </source>
</evidence>
<sequence>MAAVPRGLISRINQFLSIRSVTTSPSESLPHCSFFLLQRFSSDAGLFDGGGSDIIGDPTRIIEAKQGEMSNSSKRNGIIAVKCGMTALWNKWGARVPVSILWVDDNIVSQVKTVEKEGIFALQIGCGQKKPKHFSKSVVGHFRAKGVPLKRKLREFPVTEDALLPVGTSLDVRHFVPGQYVDVTAISRGKGVQGCMKRCGFSGMPATHGASLSHRSGGSTGQRDAPGKLCVFKGRKMPGRMGADQRTVKNVWVYKIDPARNLIWVRGQVPGAEGNFVFIRDAWYKKPDISKLPFPTYLAPDDEDPSELEPVVADLGELDLYLLAE</sequence>
<dbReference type="PANTHER" id="PTHR11229">
    <property type="entry name" value="50S RIBOSOMAL PROTEIN L3"/>
    <property type="match status" value="1"/>
</dbReference>
<evidence type="ECO:0000256" key="4">
    <source>
        <dbReference type="ARBA" id="ARBA00022980"/>
    </source>
</evidence>
<dbReference type="Gene3D" id="2.40.30.10">
    <property type="entry name" value="Translation factors"/>
    <property type="match status" value="1"/>
</dbReference>
<evidence type="ECO:0000313" key="10">
    <source>
        <dbReference type="RefSeq" id="XP_010487636.1"/>
    </source>
</evidence>
<reference evidence="10" key="2">
    <citation type="submission" date="2025-08" db="UniProtKB">
        <authorList>
            <consortium name="RefSeq"/>
        </authorList>
    </citation>
    <scope>IDENTIFICATION</scope>
    <source>
        <tissue evidence="10">Leaf</tissue>
    </source>
</reference>
<keyword evidence="5" id="KW-0496">Mitochondrion</keyword>
<evidence type="ECO:0000256" key="7">
    <source>
        <dbReference type="ARBA" id="ARBA00035209"/>
    </source>
</evidence>
<protein>
    <recommendedName>
        <fullName evidence="7">Large ribosomal subunit protein uL3m</fullName>
    </recommendedName>
</protein>
<keyword evidence="3" id="KW-0809">Transit peptide</keyword>
<dbReference type="PROSITE" id="PS00474">
    <property type="entry name" value="RIBOSOMAL_L3"/>
    <property type="match status" value="1"/>
</dbReference>
<keyword evidence="6 8" id="KW-0687">Ribonucleoprotein</keyword>
<dbReference type="RefSeq" id="XP_010487636.1">
    <property type="nucleotide sequence ID" value="XM_010489334.2"/>
</dbReference>
<accession>A0ABM0XLB0</accession>
<keyword evidence="4 8" id="KW-0689">Ribosomal protein</keyword>
<comment type="subcellular location">
    <subcellularLocation>
        <location evidence="1">Mitochondrion</location>
    </subcellularLocation>
</comment>
<evidence type="ECO:0000256" key="3">
    <source>
        <dbReference type="ARBA" id="ARBA00022946"/>
    </source>
</evidence>
<dbReference type="GeneID" id="104765591"/>
<organism evidence="9 10">
    <name type="scientific">Camelina sativa</name>
    <name type="common">False flax</name>
    <name type="synonym">Myagrum sativum</name>
    <dbReference type="NCBI Taxonomy" id="90675"/>
    <lineage>
        <taxon>Eukaryota</taxon>
        <taxon>Viridiplantae</taxon>
        <taxon>Streptophyta</taxon>
        <taxon>Embryophyta</taxon>
        <taxon>Tracheophyta</taxon>
        <taxon>Spermatophyta</taxon>
        <taxon>Magnoliopsida</taxon>
        <taxon>eudicotyledons</taxon>
        <taxon>Gunneridae</taxon>
        <taxon>Pentapetalae</taxon>
        <taxon>rosids</taxon>
        <taxon>malvids</taxon>
        <taxon>Brassicales</taxon>
        <taxon>Brassicaceae</taxon>
        <taxon>Camelineae</taxon>
        <taxon>Camelina</taxon>
    </lineage>
</organism>
<dbReference type="PANTHER" id="PTHR11229:SF8">
    <property type="entry name" value="LARGE RIBOSOMAL SUBUNIT PROTEIN UL3M"/>
    <property type="match status" value="1"/>
</dbReference>
<dbReference type="InterPro" id="IPR000597">
    <property type="entry name" value="Ribosomal_uL3"/>
</dbReference>
<evidence type="ECO:0000313" key="9">
    <source>
        <dbReference type="Proteomes" id="UP000694864"/>
    </source>
</evidence>
<dbReference type="Pfam" id="PF00297">
    <property type="entry name" value="Ribosomal_L3"/>
    <property type="match status" value="1"/>
</dbReference>
<dbReference type="Gene3D" id="3.30.160.810">
    <property type="match status" value="1"/>
</dbReference>
<dbReference type="InterPro" id="IPR019926">
    <property type="entry name" value="Ribosomal_uL3_CS"/>
</dbReference>